<sequence length="88" mass="10324">MDYENCPGSCWVLIELLTSEVLMELPDKHIKNNIYTVLILFKSPTATKYRLVFTAIKWQNRALISRVVIYLPEMPMLHLYRRVIGIKA</sequence>
<dbReference type="EMBL" id="GBRH01180916">
    <property type="protein sequence ID" value="JAE16980.1"/>
    <property type="molecule type" value="Transcribed_RNA"/>
</dbReference>
<dbReference type="AlphaFoldDB" id="A0A0A9FVX3"/>
<accession>A0A0A9FVX3</accession>
<name>A0A0A9FVX3_ARUDO</name>
<organism evidence="1">
    <name type="scientific">Arundo donax</name>
    <name type="common">Giant reed</name>
    <name type="synonym">Donax arundinaceus</name>
    <dbReference type="NCBI Taxonomy" id="35708"/>
    <lineage>
        <taxon>Eukaryota</taxon>
        <taxon>Viridiplantae</taxon>
        <taxon>Streptophyta</taxon>
        <taxon>Embryophyta</taxon>
        <taxon>Tracheophyta</taxon>
        <taxon>Spermatophyta</taxon>
        <taxon>Magnoliopsida</taxon>
        <taxon>Liliopsida</taxon>
        <taxon>Poales</taxon>
        <taxon>Poaceae</taxon>
        <taxon>PACMAD clade</taxon>
        <taxon>Arundinoideae</taxon>
        <taxon>Arundineae</taxon>
        <taxon>Arundo</taxon>
    </lineage>
</organism>
<proteinExistence type="predicted"/>
<protein>
    <submittedName>
        <fullName evidence="1">Uncharacterized protein</fullName>
    </submittedName>
</protein>
<evidence type="ECO:0000313" key="1">
    <source>
        <dbReference type="EMBL" id="JAE16980.1"/>
    </source>
</evidence>
<reference evidence="1" key="1">
    <citation type="submission" date="2014-09" db="EMBL/GenBank/DDBJ databases">
        <authorList>
            <person name="Magalhaes I.L.F."/>
            <person name="Oliveira U."/>
            <person name="Santos F.R."/>
            <person name="Vidigal T.H.D.A."/>
            <person name="Brescovit A.D."/>
            <person name="Santos A.J."/>
        </authorList>
    </citation>
    <scope>NUCLEOTIDE SEQUENCE</scope>
    <source>
        <tissue evidence="1">Shoot tissue taken approximately 20 cm above the soil surface</tissue>
    </source>
</reference>
<reference evidence="1" key="2">
    <citation type="journal article" date="2015" name="Data Brief">
        <title>Shoot transcriptome of the giant reed, Arundo donax.</title>
        <authorList>
            <person name="Barrero R.A."/>
            <person name="Guerrero F.D."/>
            <person name="Moolhuijzen P."/>
            <person name="Goolsby J.A."/>
            <person name="Tidwell J."/>
            <person name="Bellgard S.E."/>
            <person name="Bellgard M.I."/>
        </authorList>
    </citation>
    <scope>NUCLEOTIDE SEQUENCE</scope>
    <source>
        <tissue evidence="1">Shoot tissue taken approximately 20 cm above the soil surface</tissue>
    </source>
</reference>